<comment type="caution">
    <text evidence="1">The sequence shown here is derived from an EMBL/GenBank/DDBJ whole genome shotgun (WGS) entry which is preliminary data.</text>
</comment>
<protein>
    <submittedName>
        <fullName evidence="1">Uncharacterized protein</fullName>
    </submittedName>
</protein>
<reference evidence="1" key="1">
    <citation type="submission" date="2023-10" db="EMBL/GenBank/DDBJ databases">
        <authorList>
            <person name="Chen Y."/>
            <person name="Shah S."/>
            <person name="Dougan E. K."/>
            <person name="Thang M."/>
            <person name="Chan C."/>
        </authorList>
    </citation>
    <scope>NUCLEOTIDE SEQUENCE [LARGE SCALE GENOMIC DNA]</scope>
</reference>
<gene>
    <name evidence="1" type="ORF">PCOR1329_LOCUS41157</name>
</gene>
<proteinExistence type="predicted"/>
<sequence length="106" mass="11706">MGGAPTDVSVGSGKNAKILAREFGCKKIMRELYTMYGENRSFVDKEKAVVSSSWKDLVCFAAAPLGIKPTAHFCRASVRAQVMDAWGVRNRCLELFADVQNAEWCL</sequence>
<evidence type="ECO:0000313" key="2">
    <source>
        <dbReference type="Proteomes" id="UP001189429"/>
    </source>
</evidence>
<organism evidence="1 2">
    <name type="scientific">Prorocentrum cordatum</name>
    <dbReference type="NCBI Taxonomy" id="2364126"/>
    <lineage>
        <taxon>Eukaryota</taxon>
        <taxon>Sar</taxon>
        <taxon>Alveolata</taxon>
        <taxon>Dinophyceae</taxon>
        <taxon>Prorocentrales</taxon>
        <taxon>Prorocentraceae</taxon>
        <taxon>Prorocentrum</taxon>
    </lineage>
</organism>
<dbReference type="Proteomes" id="UP001189429">
    <property type="component" value="Unassembled WGS sequence"/>
</dbReference>
<evidence type="ECO:0000313" key="1">
    <source>
        <dbReference type="EMBL" id="CAK0848140.1"/>
    </source>
</evidence>
<dbReference type="EMBL" id="CAUYUJ010014952">
    <property type="protein sequence ID" value="CAK0848140.1"/>
    <property type="molecule type" value="Genomic_DNA"/>
</dbReference>
<name>A0ABN9TQ03_9DINO</name>
<keyword evidence="2" id="KW-1185">Reference proteome</keyword>
<accession>A0ABN9TQ03</accession>